<sequence>MMQADRLAAVAVKGNVLFCLTTSGIDERNQDIPTVKGCVPGTPRVPDGAPRACYPSTGVATGGGGMVAMSIIGALDNSFGLKGVIPDANAYIYSVYNTTLNNPPEPTGTALVAAYQDCEAELDARKANRIPGTPPLNMVVFSDGWVTEGVDVVPTYLKSVTARQNDIMFVASASGTFDENGTWVDVVPNAFPQFVAVSSVNADFVSSIGTEQPVNYTDFSAPGEYIMWTPSLSDFNLDANDVWGQRKNEIAVTPPLAGVQADFWNAPPPGAFAGSAVGSITAGLGKICLIQRGGSTFAEKMVNCIKGGGVAGVIYARDNQGPCERVTGNLEDVFVNDTAVTSPTGAWPIVISASLQQGKALLSALQAGKLTSLTLTSPSRTPTKVPIAFSDASKNYNNYYAACMATGAFGALWSAHPSCSRQQILNAVSATAKPKLDSGLPDWEVKARYGKGLLQVWDAHTYLLANPCKPTPVLIITTTPSSKPFPKDQKGTDAAGQHFRGKGSFFKVTVVVRDPVTRNAVSGVPVTLALDPAGLASCKATQRTTGRKVGAVWSCSRVRGASGALTITATSAESAWYASATSSITVTL</sequence>
<organism evidence="2 3">
    <name type="scientific">Tetradesmus obliquus</name>
    <name type="common">Green alga</name>
    <name type="synonym">Acutodesmus obliquus</name>
    <dbReference type="NCBI Taxonomy" id="3088"/>
    <lineage>
        <taxon>Eukaryota</taxon>
        <taxon>Viridiplantae</taxon>
        <taxon>Chlorophyta</taxon>
        <taxon>core chlorophytes</taxon>
        <taxon>Chlorophyceae</taxon>
        <taxon>CS clade</taxon>
        <taxon>Sphaeropleales</taxon>
        <taxon>Scenedesmaceae</taxon>
        <taxon>Tetradesmus</taxon>
    </lineage>
</organism>
<dbReference type="InterPro" id="IPR036852">
    <property type="entry name" value="Peptidase_S8/S53_dom_sf"/>
</dbReference>
<dbReference type="EMBL" id="CP126219">
    <property type="protein sequence ID" value="WIA20923.1"/>
    <property type="molecule type" value="Genomic_DNA"/>
</dbReference>
<dbReference type="Gene3D" id="3.40.50.200">
    <property type="entry name" value="Peptidase S8/S53 domain"/>
    <property type="match status" value="1"/>
</dbReference>
<reference evidence="2 3" key="1">
    <citation type="submission" date="2023-05" db="EMBL/GenBank/DDBJ databases">
        <title>A 100% complete, gapless, phased diploid assembly of the Scenedesmus obliquus UTEX 3031 genome.</title>
        <authorList>
            <person name="Biondi T.C."/>
            <person name="Hanschen E.R."/>
            <person name="Kwon T."/>
            <person name="Eng W."/>
            <person name="Kruse C.P.S."/>
            <person name="Koehler S.I."/>
            <person name="Kunde Y."/>
            <person name="Gleasner C.D."/>
            <person name="You Mak K.T."/>
            <person name="Polle J."/>
            <person name="Hovde B.T."/>
            <person name="Starkenburg S.R."/>
        </authorList>
    </citation>
    <scope>NUCLEOTIDE SEQUENCE [LARGE SCALE GENOMIC DNA]</scope>
    <source>
        <strain evidence="2 3">DOE0152z</strain>
    </source>
</reference>
<evidence type="ECO:0000313" key="2">
    <source>
        <dbReference type="EMBL" id="WIA20923.1"/>
    </source>
</evidence>
<dbReference type="Pfam" id="PF02225">
    <property type="entry name" value="PA"/>
    <property type="match status" value="1"/>
</dbReference>
<dbReference type="SUPFAM" id="SSF52743">
    <property type="entry name" value="Subtilisin-like"/>
    <property type="match status" value="1"/>
</dbReference>
<dbReference type="Gene3D" id="3.50.30.30">
    <property type="match status" value="1"/>
</dbReference>
<gene>
    <name evidence="2" type="ORF">OEZ85_005265</name>
</gene>
<evidence type="ECO:0000259" key="1">
    <source>
        <dbReference type="Pfam" id="PF02225"/>
    </source>
</evidence>
<dbReference type="CDD" id="cd00538">
    <property type="entry name" value="PA"/>
    <property type="match status" value="1"/>
</dbReference>
<accession>A0ABY8UHB6</accession>
<dbReference type="SUPFAM" id="SSF52025">
    <property type="entry name" value="PA domain"/>
    <property type="match status" value="1"/>
</dbReference>
<name>A0ABY8UHB6_TETOB</name>
<protein>
    <recommendedName>
        <fullName evidence="1">PA domain-containing protein</fullName>
    </recommendedName>
</protein>
<keyword evidence="3" id="KW-1185">Reference proteome</keyword>
<dbReference type="InterPro" id="IPR003137">
    <property type="entry name" value="PA_domain"/>
</dbReference>
<feature type="domain" description="PA" evidence="1">
    <location>
        <begin position="284"/>
        <end position="328"/>
    </location>
</feature>
<dbReference type="Proteomes" id="UP001244341">
    <property type="component" value="Chromosome 12b"/>
</dbReference>
<proteinExistence type="predicted"/>
<dbReference type="InterPro" id="IPR046450">
    <property type="entry name" value="PA_dom_sf"/>
</dbReference>
<evidence type="ECO:0000313" key="3">
    <source>
        <dbReference type="Proteomes" id="UP001244341"/>
    </source>
</evidence>